<comment type="caution">
    <text evidence="2">The sequence shown here is derived from an EMBL/GenBank/DDBJ whole genome shotgun (WGS) entry which is preliminary data.</text>
</comment>
<evidence type="ECO:0000313" key="3">
    <source>
        <dbReference type="Proteomes" id="UP001589890"/>
    </source>
</evidence>
<evidence type="ECO:0000313" key="2">
    <source>
        <dbReference type="EMBL" id="MFC0624186.1"/>
    </source>
</evidence>
<dbReference type="Proteomes" id="UP001589890">
    <property type="component" value="Unassembled WGS sequence"/>
</dbReference>
<feature type="transmembrane region" description="Helical" evidence="1">
    <location>
        <begin position="52"/>
        <end position="71"/>
    </location>
</feature>
<sequence length="171" mass="18420">MPASRLARTIFPAHGELRWLMASFFPAYDELRGVRRARSVGSVKTMANPAKVLSFLTLVIGGGAGFGLLTLTRRAWDTCNVQINDVGNGVTLLFVGLPVAMVVNMVLFNVVFRISQRGKAGGKFFKPLLAALIAIAIADLALFSWAGTPAWLPSPLCPANVPPWWPTSLPT</sequence>
<reference evidence="2 3" key="1">
    <citation type="submission" date="2024-09" db="EMBL/GenBank/DDBJ databases">
        <authorList>
            <person name="Sun Q."/>
            <person name="Mori K."/>
        </authorList>
    </citation>
    <scope>NUCLEOTIDE SEQUENCE [LARGE SCALE GENOMIC DNA]</scope>
    <source>
        <strain evidence="2 3">CGMCC 1.15906</strain>
    </source>
</reference>
<organism evidence="2 3">
    <name type="scientific">Kribbella deserti</name>
    <dbReference type="NCBI Taxonomy" id="1926257"/>
    <lineage>
        <taxon>Bacteria</taxon>
        <taxon>Bacillati</taxon>
        <taxon>Actinomycetota</taxon>
        <taxon>Actinomycetes</taxon>
        <taxon>Propionibacteriales</taxon>
        <taxon>Kribbellaceae</taxon>
        <taxon>Kribbella</taxon>
    </lineage>
</organism>
<accession>A0ABV6QJN4</accession>
<keyword evidence="1" id="KW-0812">Transmembrane</keyword>
<gene>
    <name evidence="2" type="ORF">ACFFGN_08935</name>
</gene>
<dbReference type="RefSeq" id="WP_380045128.1">
    <property type="nucleotide sequence ID" value="NZ_JBHLTC010000010.1"/>
</dbReference>
<keyword evidence="1" id="KW-0472">Membrane</keyword>
<keyword evidence="3" id="KW-1185">Reference proteome</keyword>
<protein>
    <submittedName>
        <fullName evidence="2">Uncharacterized protein</fullName>
    </submittedName>
</protein>
<feature type="transmembrane region" description="Helical" evidence="1">
    <location>
        <begin position="91"/>
        <end position="112"/>
    </location>
</feature>
<name>A0ABV6QJN4_9ACTN</name>
<evidence type="ECO:0000256" key="1">
    <source>
        <dbReference type="SAM" id="Phobius"/>
    </source>
</evidence>
<dbReference type="EMBL" id="JBHLTC010000010">
    <property type="protein sequence ID" value="MFC0624186.1"/>
    <property type="molecule type" value="Genomic_DNA"/>
</dbReference>
<keyword evidence="1" id="KW-1133">Transmembrane helix</keyword>
<feature type="transmembrane region" description="Helical" evidence="1">
    <location>
        <begin position="124"/>
        <end position="146"/>
    </location>
</feature>
<proteinExistence type="predicted"/>